<evidence type="ECO:0000256" key="3">
    <source>
        <dbReference type="ARBA" id="ARBA00022692"/>
    </source>
</evidence>
<keyword evidence="4 6" id="KW-1133">Transmembrane helix</keyword>
<dbReference type="InterPro" id="IPR046756">
    <property type="entry name" value="VAS1/VOA1_TM"/>
</dbReference>
<dbReference type="STRING" id="42156.A0A3P6TQ06"/>
<dbReference type="AlphaFoldDB" id="A0A3P6TQ06"/>
<proteinExistence type="inferred from homology"/>
<accession>A0A3P6TQ06</accession>
<evidence type="ECO:0000259" key="7">
    <source>
        <dbReference type="Pfam" id="PF20520"/>
    </source>
</evidence>
<feature type="domain" description="V-type proton ATPase subunit S1/VOA1 transmembrane" evidence="7">
    <location>
        <begin position="351"/>
        <end position="389"/>
    </location>
</feature>
<dbReference type="Pfam" id="PF20520">
    <property type="entry name" value="Ac45-VOA1_TM"/>
    <property type="match status" value="1"/>
</dbReference>
<evidence type="ECO:0000256" key="5">
    <source>
        <dbReference type="ARBA" id="ARBA00023136"/>
    </source>
</evidence>
<feature type="transmembrane region" description="Helical" evidence="6">
    <location>
        <begin position="358"/>
        <end position="378"/>
    </location>
</feature>
<dbReference type="GO" id="GO:0001671">
    <property type="term" value="F:ATPase activator activity"/>
    <property type="evidence" value="ECO:0007669"/>
    <property type="project" value="TreeGrafter"/>
</dbReference>
<organism evidence="8 9">
    <name type="scientific">Litomosoides sigmodontis</name>
    <name type="common">Filarial nematode worm</name>
    <dbReference type="NCBI Taxonomy" id="42156"/>
    <lineage>
        <taxon>Eukaryota</taxon>
        <taxon>Metazoa</taxon>
        <taxon>Ecdysozoa</taxon>
        <taxon>Nematoda</taxon>
        <taxon>Chromadorea</taxon>
        <taxon>Rhabditida</taxon>
        <taxon>Spirurina</taxon>
        <taxon>Spiruromorpha</taxon>
        <taxon>Filarioidea</taxon>
        <taxon>Onchocercidae</taxon>
        <taxon>Litomosoides</taxon>
    </lineage>
</organism>
<keyword evidence="3 6" id="KW-0812">Transmembrane</keyword>
<keyword evidence="9" id="KW-1185">Reference proteome</keyword>
<dbReference type="EMBL" id="UYRX01000378">
    <property type="protein sequence ID" value="VDK81220.1"/>
    <property type="molecule type" value="Genomic_DNA"/>
</dbReference>
<reference evidence="8 9" key="1">
    <citation type="submission" date="2018-08" db="EMBL/GenBank/DDBJ databases">
        <authorList>
            <person name="Laetsch R D."/>
            <person name="Stevens L."/>
            <person name="Kumar S."/>
            <person name="Blaxter L. M."/>
        </authorList>
    </citation>
    <scope>NUCLEOTIDE SEQUENCE [LARGE SCALE GENOMIC DNA]</scope>
</reference>
<evidence type="ECO:0000256" key="6">
    <source>
        <dbReference type="SAM" id="Phobius"/>
    </source>
</evidence>
<evidence type="ECO:0000256" key="1">
    <source>
        <dbReference type="ARBA" id="ARBA00004167"/>
    </source>
</evidence>
<evidence type="ECO:0000256" key="4">
    <source>
        <dbReference type="ARBA" id="ARBA00022989"/>
    </source>
</evidence>
<keyword evidence="5 6" id="KW-0472">Membrane</keyword>
<name>A0A3P6TQ06_LITSI</name>
<sequence>MDGKTTIDDLVASSKVLAIAIKDFSLPKFGIYAQAYGAENSVVPFSSVLRIFPYQKAIPMENQLMVTSDDDNARKPTVAVDYITFDSLNGLHDLVLSNEKFKGYQTVIISSQDAFKKELIRHKRVSSDVNFDDEPSLDEVSKTTGRQQLSLGDRHDMPIVLPVNSQKTTCLLYMEAFEIIIPKSPTYSYIMVGSENKNKYLAKPGYWKCSANSDEGGSSFVIDVEVGENVEDIAKQFFLKSGTTITFQLDFVRNRNGYWYLDGTTLKNNFKITAMNGEQDLTVISGTATNPVDVGAVFNQNFACCQTDAIIFNTSSDNSPHIGIVLRNFEVSLGLKGDKARFGYHTKDCIGTFTAGTWMGTLISVVLISILMFGVSMLQSIHTMDRFDDLKQKPINPGSSSLV</sequence>
<dbReference type="GO" id="GO:0030641">
    <property type="term" value="P:regulation of cellular pH"/>
    <property type="evidence" value="ECO:0007669"/>
    <property type="project" value="TreeGrafter"/>
</dbReference>
<dbReference type="InterPro" id="IPR008388">
    <property type="entry name" value="Ac45_acc_su"/>
</dbReference>
<dbReference type="GO" id="GO:0033176">
    <property type="term" value="C:proton-transporting V-type ATPase complex"/>
    <property type="evidence" value="ECO:0007669"/>
    <property type="project" value="TreeGrafter"/>
</dbReference>
<evidence type="ECO:0000313" key="8">
    <source>
        <dbReference type="EMBL" id="VDK81220.1"/>
    </source>
</evidence>
<gene>
    <name evidence="8" type="ORF">NLS_LOCUS5224</name>
</gene>
<dbReference type="Proteomes" id="UP000277928">
    <property type="component" value="Unassembled WGS sequence"/>
</dbReference>
<dbReference type="PANTHER" id="PTHR12471:SF7">
    <property type="entry name" value="V-TYPE PROTON ATPASE SUBUNIT S1"/>
    <property type="match status" value="1"/>
</dbReference>
<dbReference type="OMA" id="YVMLQSV"/>
<evidence type="ECO:0000256" key="2">
    <source>
        <dbReference type="ARBA" id="ARBA00009037"/>
    </source>
</evidence>
<dbReference type="OrthoDB" id="9985059at2759"/>
<comment type="subcellular location">
    <subcellularLocation>
        <location evidence="1">Membrane</location>
        <topology evidence="1">Single-pass membrane protein</topology>
    </subcellularLocation>
</comment>
<protein>
    <recommendedName>
        <fullName evidence="7">V-type proton ATPase subunit S1/VOA1 transmembrane domain-containing protein</fullName>
    </recommendedName>
</protein>
<evidence type="ECO:0000313" key="9">
    <source>
        <dbReference type="Proteomes" id="UP000277928"/>
    </source>
</evidence>
<comment type="similarity">
    <text evidence="2">Belongs to the vacuolar ATPase subunit S1 family.</text>
</comment>
<dbReference type="PANTHER" id="PTHR12471">
    <property type="entry name" value="VACUOLAR ATP SYNTHASE SUBUNIT S1"/>
    <property type="match status" value="1"/>
</dbReference>